<comment type="caution">
    <text evidence="1">The sequence shown here is derived from an EMBL/GenBank/DDBJ whole genome shotgun (WGS) entry which is preliminary data.</text>
</comment>
<protein>
    <submittedName>
        <fullName evidence="1">Uncharacterized protein</fullName>
    </submittedName>
</protein>
<proteinExistence type="predicted"/>
<dbReference type="EMBL" id="CAJNRD030001118">
    <property type="protein sequence ID" value="CAG5081311.1"/>
    <property type="molecule type" value="Genomic_DNA"/>
</dbReference>
<dbReference type="AlphaFoldDB" id="A0A8J2H755"/>
<keyword evidence="2" id="KW-1185">Reference proteome</keyword>
<reference evidence="1" key="1">
    <citation type="submission" date="2021-04" db="EMBL/GenBank/DDBJ databases">
        <authorList>
            <person name="Chebbi M.A.C M."/>
        </authorList>
    </citation>
    <scope>NUCLEOTIDE SEQUENCE</scope>
</reference>
<evidence type="ECO:0000313" key="2">
    <source>
        <dbReference type="Proteomes" id="UP000786811"/>
    </source>
</evidence>
<accession>A0A8J2H755</accession>
<evidence type="ECO:0000313" key="1">
    <source>
        <dbReference type="EMBL" id="CAG5081311.1"/>
    </source>
</evidence>
<sequence>MAQVIFTSFTRTVDKIKTVDRSVKLTNKTTKKIISNDHSITTTTNGVVTIDRTFEKFDLDGNVDLHDHFFNISSGDTVITGRNLTRLTNFRTKDVDFLESARKRDGELTISRSFVSFPMDNTPVNTSNVAIAIKANNLTEIYHRNTLMINDETIWKKVGSNATAIITEKGIQLIDFRFKKFNQDNEVSVSKQTQVELQTDNSIIIDTYTSSTNFLTSGFRLPEVEDHFILTIKADDQKTVDQYITTKRQLGDTYDIISFEMFNATIEADETVSKIQTNLRMDPSEHRLYLQEMIRKAKLRITTDLEEVIATSISMTNTVTTMTEMYQSIFRDIGTFNQILCQFTLKFSLRAVDS</sequence>
<dbReference type="Proteomes" id="UP000786811">
    <property type="component" value="Unassembled WGS sequence"/>
</dbReference>
<name>A0A8J2H755_COTCN</name>
<organism evidence="1 2">
    <name type="scientific">Cotesia congregata</name>
    <name type="common">Parasitoid wasp</name>
    <name type="synonym">Apanteles congregatus</name>
    <dbReference type="NCBI Taxonomy" id="51543"/>
    <lineage>
        <taxon>Eukaryota</taxon>
        <taxon>Metazoa</taxon>
        <taxon>Ecdysozoa</taxon>
        <taxon>Arthropoda</taxon>
        <taxon>Hexapoda</taxon>
        <taxon>Insecta</taxon>
        <taxon>Pterygota</taxon>
        <taxon>Neoptera</taxon>
        <taxon>Endopterygota</taxon>
        <taxon>Hymenoptera</taxon>
        <taxon>Apocrita</taxon>
        <taxon>Ichneumonoidea</taxon>
        <taxon>Braconidae</taxon>
        <taxon>Microgastrinae</taxon>
        <taxon>Cotesia</taxon>
    </lineage>
</organism>
<gene>
    <name evidence="1" type="ORF">HICCMSTLAB_LOCUS3246</name>
</gene>